<feature type="region of interest" description="Disordered" evidence="6">
    <location>
        <begin position="1"/>
        <end position="50"/>
    </location>
</feature>
<dbReference type="InterPro" id="IPR004827">
    <property type="entry name" value="bZIP"/>
</dbReference>
<dbReference type="GO" id="GO:0003677">
    <property type="term" value="F:DNA binding"/>
    <property type="evidence" value="ECO:0007669"/>
    <property type="project" value="UniProtKB-KW"/>
</dbReference>
<evidence type="ECO:0000259" key="7">
    <source>
        <dbReference type="PROSITE" id="PS50217"/>
    </source>
</evidence>
<dbReference type="SMART" id="SM00338">
    <property type="entry name" value="BRLZ"/>
    <property type="match status" value="1"/>
</dbReference>
<evidence type="ECO:0000313" key="9">
    <source>
        <dbReference type="Proteomes" id="UP000807159"/>
    </source>
</evidence>
<keyword evidence="2" id="KW-0805">Transcription regulation</keyword>
<dbReference type="Gene3D" id="1.20.5.170">
    <property type="match status" value="1"/>
</dbReference>
<feature type="compositionally biased region" description="Polar residues" evidence="6">
    <location>
        <begin position="23"/>
        <end position="33"/>
    </location>
</feature>
<keyword evidence="5" id="KW-0539">Nucleus</keyword>
<dbReference type="GO" id="GO:0046983">
    <property type="term" value="F:protein dimerization activity"/>
    <property type="evidence" value="ECO:0007669"/>
    <property type="project" value="UniProtKB-ARBA"/>
</dbReference>
<feature type="domain" description="BZIP" evidence="7">
    <location>
        <begin position="49"/>
        <end position="112"/>
    </location>
</feature>
<evidence type="ECO:0000256" key="3">
    <source>
        <dbReference type="ARBA" id="ARBA00023125"/>
    </source>
</evidence>
<dbReference type="InterPro" id="IPR045314">
    <property type="entry name" value="bZIP_plant_GBF1"/>
</dbReference>
<dbReference type="InterPro" id="IPR044168">
    <property type="entry name" value="RISBZ3/4/5"/>
</dbReference>
<accession>A0A8T2YFN3</accession>
<dbReference type="PANTHER" id="PTHR47693:SF1">
    <property type="entry name" value="BZIP TRANSCRIPTION FACTOR RISBZ3"/>
    <property type="match status" value="1"/>
</dbReference>
<keyword evidence="3" id="KW-0238">DNA-binding</keyword>
<dbReference type="GO" id="GO:0005634">
    <property type="term" value="C:nucleus"/>
    <property type="evidence" value="ECO:0007669"/>
    <property type="project" value="UniProtKB-SubCell"/>
</dbReference>
<name>A0A8T2YFN3_POPDE</name>
<feature type="compositionally biased region" description="Polar residues" evidence="6">
    <location>
        <begin position="1"/>
        <end position="12"/>
    </location>
</feature>
<keyword evidence="4" id="KW-0804">Transcription</keyword>
<dbReference type="Pfam" id="PF00170">
    <property type="entry name" value="bZIP_1"/>
    <property type="match status" value="1"/>
</dbReference>
<comment type="subcellular location">
    <subcellularLocation>
        <location evidence="1">Nucleus</location>
    </subcellularLocation>
</comment>
<dbReference type="CDD" id="cd14702">
    <property type="entry name" value="bZIP_plant_GBF1"/>
    <property type="match status" value="1"/>
</dbReference>
<dbReference type="FunFam" id="1.20.5.170:FF:000020">
    <property type="entry name" value="BZIP transcription factor"/>
    <property type="match status" value="1"/>
</dbReference>
<keyword evidence="9" id="KW-1185">Reference proteome</keyword>
<dbReference type="EMBL" id="JACEGQ020000006">
    <property type="protein sequence ID" value="KAH8503983.1"/>
    <property type="molecule type" value="Genomic_DNA"/>
</dbReference>
<evidence type="ECO:0000256" key="5">
    <source>
        <dbReference type="ARBA" id="ARBA00023242"/>
    </source>
</evidence>
<protein>
    <recommendedName>
        <fullName evidence="7">BZIP domain-containing protein</fullName>
    </recommendedName>
</protein>
<comment type="caution">
    <text evidence="8">The sequence shown here is derived from an EMBL/GenBank/DDBJ whole genome shotgun (WGS) entry which is preliminary data.</text>
</comment>
<gene>
    <name evidence="8" type="ORF">H0E87_011573</name>
</gene>
<evidence type="ECO:0000256" key="4">
    <source>
        <dbReference type="ARBA" id="ARBA00023163"/>
    </source>
</evidence>
<dbReference type="AlphaFoldDB" id="A0A8T2YFN3"/>
<dbReference type="Proteomes" id="UP000807159">
    <property type="component" value="Chromosome 6"/>
</dbReference>
<dbReference type="PANTHER" id="PTHR47693">
    <property type="entry name" value="BZIP TRANSCRIPTION FACTOR RISBZ3-RELATED"/>
    <property type="match status" value="1"/>
</dbReference>
<evidence type="ECO:0000256" key="2">
    <source>
        <dbReference type="ARBA" id="ARBA00023015"/>
    </source>
</evidence>
<dbReference type="PROSITE" id="PS00036">
    <property type="entry name" value="BZIP_BASIC"/>
    <property type="match status" value="1"/>
</dbReference>
<evidence type="ECO:0000256" key="6">
    <source>
        <dbReference type="SAM" id="MobiDB-lite"/>
    </source>
</evidence>
<evidence type="ECO:0000313" key="8">
    <source>
        <dbReference type="EMBL" id="KAH8503983.1"/>
    </source>
</evidence>
<organism evidence="8 9">
    <name type="scientific">Populus deltoides</name>
    <name type="common">Eastern poplar</name>
    <name type="synonym">Eastern cottonwood</name>
    <dbReference type="NCBI Taxonomy" id="3696"/>
    <lineage>
        <taxon>Eukaryota</taxon>
        <taxon>Viridiplantae</taxon>
        <taxon>Streptophyta</taxon>
        <taxon>Embryophyta</taxon>
        <taxon>Tracheophyta</taxon>
        <taxon>Spermatophyta</taxon>
        <taxon>Magnoliopsida</taxon>
        <taxon>eudicotyledons</taxon>
        <taxon>Gunneridae</taxon>
        <taxon>Pentapetalae</taxon>
        <taxon>rosids</taxon>
        <taxon>fabids</taxon>
        <taxon>Malpighiales</taxon>
        <taxon>Salicaceae</taxon>
        <taxon>Saliceae</taxon>
        <taxon>Populus</taxon>
    </lineage>
</organism>
<reference evidence="8" key="1">
    <citation type="journal article" date="2021" name="J. Hered.">
        <title>Genome Assembly of Salicaceae Populus deltoides (Eastern Cottonwood) I-69 Based on Nanopore Sequencing and Hi-C Technologies.</title>
        <authorList>
            <person name="Bai S."/>
            <person name="Wu H."/>
            <person name="Zhang J."/>
            <person name="Pan Z."/>
            <person name="Zhao W."/>
            <person name="Li Z."/>
            <person name="Tong C."/>
        </authorList>
    </citation>
    <scope>NUCLEOTIDE SEQUENCE</scope>
    <source>
        <tissue evidence="8">Leaf</tissue>
    </source>
</reference>
<dbReference type="InterPro" id="IPR046347">
    <property type="entry name" value="bZIP_sf"/>
</dbReference>
<proteinExistence type="predicted"/>
<dbReference type="SUPFAM" id="SSF57959">
    <property type="entry name" value="Leucine zipper domain"/>
    <property type="match status" value="1"/>
</dbReference>
<dbReference type="GO" id="GO:0003700">
    <property type="term" value="F:DNA-binding transcription factor activity"/>
    <property type="evidence" value="ECO:0007669"/>
    <property type="project" value="InterPro"/>
</dbReference>
<evidence type="ECO:0000256" key="1">
    <source>
        <dbReference type="ARBA" id="ARBA00004123"/>
    </source>
</evidence>
<sequence>MAGNWSVGSPISANKPRVKDSQTRVAASVSSPDQSDEDGLSEQSTNPHDIKRIRRMVSNRESARRSRKRKQAHLSDLEVQVDHLTGENASLFKQLSDATQQFRTAETNRRVLNSDVEALRAKVKLAEDMVARGSLTCNNLNQFLQSHLTSPQLLNNHNLHLMPNVSPTITIQGDEAYAGMSVSGQNSGLGLGSADISNGNLNNGILSDAASCITNIWS</sequence>
<dbReference type="PROSITE" id="PS50217">
    <property type="entry name" value="BZIP"/>
    <property type="match status" value="1"/>
</dbReference>